<evidence type="ECO:0000256" key="2">
    <source>
        <dbReference type="SAM" id="SignalP"/>
    </source>
</evidence>
<reference evidence="4" key="1">
    <citation type="journal article" date="2014" name="Proc. Natl. Acad. Sci. U.S.A.">
        <title>Extensive sampling of basidiomycete genomes demonstrates inadequacy of the white-rot/brown-rot paradigm for wood decay fungi.</title>
        <authorList>
            <person name="Riley R."/>
            <person name="Salamov A.A."/>
            <person name="Brown D.W."/>
            <person name="Nagy L.G."/>
            <person name="Floudas D."/>
            <person name="Held B.W."/>
            <person name="Levasseur A."/>
            <person name="Lombard V."/>
            <person name="Morin E."/>
            <person name="Otillar R."/>
            <person name="Lindquist E.A."/>
            <person name="Sun H."/>
            <person name="LaButti K.M."/>
            <person name="Schmutz J."/>
            <person name="Jabbour D."/>
            <person name="Luo H."/>
            <person name="Baker S.E."/>
            <person name="Pisabarro A.G."/>
            <person name="Walton J.D."/>
            <person name="Blanchette R.A."/>
            <person name="Henrissat B."/>
            <person name="Martin F."/>
            <person name="Cullen D."/>
            <person name="Hibbett D.S."/>
            <person name="Grigoriev I.V."/>
        </authorList>
    </citation>
    <scope>NUCLEOTIDE SEQUENCE [LARGE SCALE GENOMIC DNA]</scope>
    <source>
        <strain evidence="4">FD-172 SS1</strain>
    </source>
</reference>
<keyword evidence="4" id="KW-1185">Reference proteome</keyword>
<dbReference type="InParanoid" id="A0A067MFZ3"/>
<organism evidence="3 4">
    <name type="scientific">Botryobasidium botryosum (strain FD-172 SS1)</name>
    <dbReference type="NCBI Taxonomy" id="930990"/>
    <lineage>
        <taxon>Eukaryota</taxon>
        <taxon>Fungi</taxon>
        <taxon>Dikarya</taxon>
        <taxon>Basidiomycota</taxon>
        <taxon>Agaricomycotina</taxon>
        <taxon>Agaricomycetes</taxon>
        <taxon>Cantharellales</taxon>
        <taxon>Botryobasidiaceae</taxon>
        <taxon>Botryobasidium</taxon>
    </lineage>
</organism>
<feature type="compositionally biased region" description="Basic residues" evidence="1">
    <location>
        <begin position="111"/>
        <end position="120"/>
    </location>
</feature>
<protein>
    <recommendedName>
        <fullName evidence="5">Secreted protein</fullName>
    </recommendedName>
</protein>
<feature type="region of interest" description="Disordered" evidence="1">
    <location>
        <begin position="91"/>
        <end position="120"/>
    </location>
</feature>
<feature type="chain" id="PRO_5001641362" description="Secreted protein" evidence="2">
    <location>
        <begin position="26"/>
        <end position="120"/>
    </location>
</feature>
<gene>
    <name evidence="3" type="ORF">BOTBODRAFT_492738</name>
</gene>
<dbReference type="Proteomes" id="UP000027195">
    <property type="component" value="Unassembled WGS sequence"/>
</dbReference>
<evidence type="ECO:0000313" key="4">
    <source>
        <dbReference type="Proteomes" id="UP000027195"/>
    </source>
</evidence>
<dbReference type="EMBL" id="KL198067">
    <property type="protein sequence ID" value="KDQ10486.1"/>
    <property type="molecule type" value="Genomic_DNA"/>
</dbReference>
<name>A0A067MFZ3_BOTB1</name>
<keyword evidence="2" id="KW-0732">Signal</keyword>
<dbReference type="AlphaFoldDB" id="A0A067MFZ3"/>
<accession>A0A067MFZ3</accession>
<evidence type="ECO:0000256" key="1">
    <source>
        <dbReference type="SAM" id="MobiDB-lite"/>
    </source>
</evidence>
<dbReference type="HOGENOM" id="CLU_2049329_0_0_1"/>
<sequence length="120" mass="13240">MSLAGTSVSLILLVFTLHSMTRAQAKRKLTTPVLAHASASVSHTFLSNLCFRPTRQRSSFSCSSSIYSYARMPLSPNKSESVPITIFLKPSPDHARNPSVTCAARSSVRFDRRRRSTRPG</sequence>
<feature type="signal peptide" evidence="2">
    <location>
        <begin position="1"/>
        <end position="25"/>
    </location>
</feature>
<proteinExistence type="predicted"/>
<evidence type="ECO:0008006" key="5">
    <source>
        <dbReference type="Google" id="ProtNLM"/>
    </source>
</evidence>
<evidence type="ECO:0000313" key="3">
    <source>
        <dbReference type="EMBL" id="KDQ10486.1"/>
    </source>
</evidence>